<dbReference type="PANTHER" id="PTHR45982">
    <property type="entry name" value="REGULATOR OF CHROMOSOME CONDENSATION"/>
    <property type="match status" value="1"/>
</dbReference>
<feature type="repeat" description="RCC1" evidence="1">
    <location>
        <begin position="209"/>
        <end position="262"/>
    </location>
</feature>
<organism evidence="2 3">
    <name type="scientific">Planoprotostelium fungivorum</name>
    <dbReference type="NCBI Taxonomy" id="1890364"/>
    <lineage>
        <taxon>Eukaryota</taxon>
        <taxon>Amoebozoa</taxon>
        <taxon>Evosea</taxon>
        <taxon>Variosea</taxon>
        <taxon>Cavosteliida</taxon>
        <taxon>Cavosteliaceae</taxon>
        <taxon>Planoprotostelium</taxon>
    </lineage>
</organism>
<dbReference type="InterPro" id="IPR009091">
    <property type="entry name" value="RCC1/BLIP-II"/>
</dbReference>
<dbReference type="PANTHER" id="PTHR45982:SF1">
    <property type="entry name" value="REGULATOR OF CHROMOSOME CONDENSATION"/>
    <property type="match status" value="1"/>
</dbReference>
<dbReference type="PRINTS" id="PR00633">
    <property type="entry name" value="RCCNDNSATION"/>
</dbReference>
<feature type="repeat" description="RCC1" evidence="1">
    <location>
        <begin position="316"/>
        <end position="369"/>
    </location>
</feature>
<dbReference type="SUPFAM" id="SSF50985">
    <property type="entry name" value="RCC1/BLIP-II"/>
    <property type="match status" value="1"/>
</dbReference>
<dbReference type="InterPro" id="IPR051553">
    <property type="entry name" value="Ran_GTPase-activating"/>
</dbReference>
<dbReference type="PROSITE" id="PS50012">
    <property type="entry name" value="RCC1_3"/>
    <property type="match status" value="4"/>
</dbReference>
<reference evidence="2 3" key="1">
    <citation type="journal article" date="2018" name="Genome Biol. Evol.">
        <title>Multiple Roots of Fruiting Body Formation in Amoebozoa.</title>
        <authorList>
            <person name="Hillmann F."/>
            <person name="Forbes G."/>
            <person name="Novohradska S."/>
            <person name="Ferling I."/>
            <person name="Riege K."/>
            <person name="Groth M."/>
            <person name="Westermann M."/>
            <person name="Marz M."/>
            <person name="Spaller T."/>
            <person name="Winckler T."/>
            <person name="Schaap P."/>
            <person name="Glockner G."/>
        </authorList>
    </citation>
    <scope>NUCLEOTIDE SEQUENCE [LARGE SCALE GENOMIC DNA]</scope>
    <source>
        <strain evidence="2 3">Jena</strain>
    </source>
</reference>
<feature type="repeat" description="RCC1" evidence="1">
    <location>
        <begin position="158"/>
        <end position="208"/>
    </location>
</feature>
<dbReference type="PROSITE" id="PS00626">
    <property type="entry name" value="RCC1_2"/>
    <property type="match status" value="1"/>
</dbReference>
<dbReference type="Gene3D" id="2.130.10.30">
    <property type="entry name" value="Regulator of chromosome condensation 1/beta-lactamase-inhibitor protein II"/>
    <property type="match status" value="2"/>
</dbReference>
<sequence>MTSLVRKQIHNLRQLSTHRADVGHQRLFIWGRGDSGQLGLGSSALESQGAFLFNDGVKRFWAGPNHFFADDDRSAIWAWGRSDFLQTGVRGDKVFSPKKLTSEFLDTGRVKRTEENIRFTRGEEMPQVEHSILIHLIHPGELGIACGEDYSVASIDGHGLFAFGRNDHGQLGVEGEKMIPNPTRIDKISDKITKLSCGWGHTAGITERGDVWLWGSNRHSQCGRGEKTIKCPPVLLSKDTFGRSKVVQADCGSGHVLYRTEDGGVWLSGSAADGKGITHTEDLLTPQRLPFFDELDSPVVSTMSGVDHLGAMLENGEVYMWGFGQHGALGPALRKTIVIPQRIESSLLKGQTITRVYGSMDATIFLVSYQ</sequence>
<name>A0A2P6N175_9EUKA</name>
<dbReference type="OrthoDB" id="10256179at2759"/>
<protein>
    <submittedName>
        <fullName evidence="2">Uncharacterized protein</fullName>
    </submittedName>
</protein>
<dbReference type="AlphaFoldDB" id="A0A2P6N175"/>
<evidence type="ECO:0000313" key="3">
    <source>
        <dbReference type="Proteomes" id="UP000241769"/>
    </source>
</evidence>
<gene>
    <name evidence="2" type="ORF">PROFUN_00583</name>
</gene>
<dbReference type="InParanoid" id="A0A2P6N175"/>
<accession>A0A2P6N175</accession>
<dbReference type="Proteomes" id="UP000241769">
    <property type="component" value="Unassembled WGS sequence"/>
</dbReference>
<evidence type="ECO:0000256" key="1">
    <source>
        <dbReference type="PROSITE-ProRule" id="PRU00235"/>
    </source>
</evidence>
<comment type="caution">
    <text evidence="2">The sequence shown here is derived from an EMBL/GenBank/DDBJ whole genome shotgun (WGS) entry which is preliminary data.</text>
</comment>
<proteinExistence type="predicted"/>
<keyword evidence="3" id="KW-1185">Reference proteome</keyword>
<dbReference type="EMBL" id="MDYQ01000257">
    <property type="protein sequence ID" value="PRP77722.1"/>
    <property type="molecule type" value="Genomic_DNA"/>
</dbReference>
<dbReference type="Pfam" id="PF00415">
    <property type="entry name" value="RCC1"/>
    <property type="match status" value="3"/>
</dbReference>
<dbReference type="InterPro" id="IPR000408">
    <property type="entry name" value="Reg_chr_condens"/>
</dbReference>
<dbReference type="STRING" id="1890364.A0A2P6N175"/>
<feature type="repeat" description="RCC1" evidence="1">
    <location>
        <begin position="25"/>
        <end position="73"/>
    </location>
</feature>
<evidence type="ECO:0000313" key="2">
    <source>
        <dbReference type="EMBL" id="PRP77722.1"/>
    </source>
</evidence>